<dbReference type="PANTHER" id="PTHR30532:SF1">
    <property type="entry name" value="IRON(3+)-HYDROXAMATE-BINDING PROTEIN FHUD"/>
    <property type="match status" value="1"/>
</dbReference>
<evidence type="ECO:0000256" key="2">
    <source>
        <dbReference type="ARBA" id="ARBA00008814"/>
    </source>
</evidence>
<evidence type="ECO:0000256" key="1">
    <source>
        <dbReference type="ARBA" id="ARBA00004196"/>
    </source>
</evidence>
<dbReference type="InterPro" id="IPR051313">
    <property type="entry name" value="Bact_iron-sidero_bind"/>
</dbReference>
<feature type="chain" id="PRO_5013005433" evidence="6">
    <location>
        <begin position="21"/>
        <end position="291"/>
    </location>
</feature>
<dbReference type="OrthoDB" id="6160519at2"/>
<comment type="similarity">
    <text evidence="2">Belongs to the bacterial solute-binding protein 8 family.</text>
</comment>
<dbReference type="Proteomes" id="UP000192342">
    <property type="component" value="Unassembled WGS sequence"/>
</dbReference>
<evidence type="ECO:0000259" key="7">
    <source>
        <dbReference type="PROSITE" id="PS50983"/>
    </source>
</evidence>
<keyword evidence="3" id="KW-0813">Transport</keyword>
<evidence type="ECO:0000313" key="8">
    <source>
        <dbReference type="EMBL" id="ORE85889.1"/>
    </source>
</evidence>
<keyword evidence="4" id="KW-0406">Ion transport</keyword>
<gene>
    <name evidence="8" type="ORF">ATO7_11368</name>
</gene>
<proteinExistence type="inferred from homology"/>
<protein>
    <submittedName>
        <fullName evidence="8">Ferrichrome-binding protein</fullName>
    </submittedName>
</protein>
<comment type="subcellular location">
    <subcellularLocation>
        <location evidence="1">Cell envelope</location>
    </subcellularLocation>
</comment>
<evidence type="ECO:0000256" key="5">
    <source>
        <dbReference type="ARBA" id="ARBA00022729"/>
    </source>
</evidence>
<evidence type="ECO:0000313" key="9">
    <source>
        <dbReference type="Proteomes" id="UP000192342"/>
    </source>
</evidence>
<feature type="signal peptide" evidence="6">
    <location>
        <begin position="1"/>
        <end position="20"/>
    </location>
</feature>
<dbReference type="RefSeq" id="WP_083561923.1">
    <property type="nucleotide sequence ID" value="NZ_AQQV01000003.1"/>
</dbReference>
<evidence type="ECO:0000256" key="6">
    <source>
        <dbReference type="SAM" id="SignalP"/>
    </source>
</evidence>
<dbReference type="Gene3D" id="3.40.50.1980">
    <property type="entry name" value="Nitrogenase molybdenum iron protein domain"/>
    <property type="match status" value="2"/>
</dbReference>
<dbReference type="Pfam" id="PF01497">
    <property type="entry name" value="Peripla_BP_2"/>
    <property type="match status" value="1"/>
</dbReference>
<name>A0A1Y1SB86_9GAMM</name>
<keyword evidence="4" id="KW-0408">Iron</keyword>
<reference evidence="8 9" key="1">
    <citation type="submission" date="2013-04" db="EMBL/GenBank/DDBJ databases">
        <title>Oceanococcus atlanticus 22II-S10r2 Genome Sequencing.</title>
        <authorList>
            <person name="Lai Q."/>
            <person name="Li G."/>
            <person name="Shao Z."/>
        </authorList>
    </citation>
    <scope>NUCLEOTIDE SEQUENCE [LARGE SCALE GENOMIC DNA]</scope>
    <source>
        <strain evidence="8 9">22II-S10r2</strain>
    </source>
</reference>
<comment type="caution">
    <text evidence="8">The sequence shown here is derived from an EMBL/GenBank/DDBJ whole genome shotgun (WGS) entry which is preliminary data.</text>
</comment>
<dbReference type="GO" id="GO:1901678">
    <property type="term" value="P:iron coordination entity transport"/>
    <property type="evidence" value="ECO:0007669"/>
    <property type="project" value="UniProtKB-ARBA"/>
</dbReference>
<dbReference type="STRING" id="1317117.ATO7_11368"/>
<dbReference type="PANTHER" id="PTHR30532">
    <property type="entry name" value="IRON III DICITRATE-BINDING PERIPLASMIC PROTEIN"/>
    <property type="match status" value="1"/>
</dbReference>
<keyword evidence="5 6" id="KW-0732">Signal</keyword>
<dbReference type="PROSITE" id="PS50983">
    <property type="entry name" value="FE_B12_PBP"/>
    <property type="match status" value="1"/>
</dbReference>
<evidence type="ECO:0000256" key="4">
    <source>
        <dbReference type="ARBA" id="ARBA00022496"/>
    </source>
</evidence>
<feature type="domain" description="Fe/B12 periplasmic-binding" evidence="7">
    <location>
        <begin position="40"/>
        <end position="291"/>
    </location>
</feature>
<organism evidence="8 9">
    <name type="scientific">Oceanococcus atlanticus</name>
    <dbReference type="NCBI Taxonomy" id="1317117"/>
    <lineage>
        <taxon>Bacteria</taxon>
        <taxon>Pseudomonadati</taxon>
        <taxon>Pseudomonadota</taxon>
        <taxon>Gammaproteobacteria</taxon>
        <taxon>Chromatiales</taxon>
        <taxon>Oceanococcaceae</taxon>
        <taxon>Oceanococcus</taxon>
    </lineage>
</organism>
<evidence type="ECO:0000256" key="3">
    <source>
        <dbReference type="ARBA" id="ARBA00022448"/>
    </source>
</evidence>
<accession>A0A1Y1SB86</accession>
<dbReference type="InterPro" id="IPR002491">
    <property type="entry name" value="ABC_transptr_periplasmic_BD"/>
</dbReference>
<keyword evidence="9" id="KW-1185">Reference proteome</keyword>
<dbReference type="GO" id="GO:0030288">
    <property type="term" value="C:outer membrane-bounded periplasmic space"/>
    <property type="evidence" value="ECO:0007669"/>
    <property type="project" value="TreeGrafter"/>
</dbReference>
<keyword evidence="4" id="KW-0410">Iron transport</keyword>
<dbReference type="AlphaFoldDB" id="A0A1Y1SB86"/>
<sequence>MLGRALALLGLSLISAQALAGAYEITDSFGKHWFEQVPERVVVTDWTILDNLLRLGVVPVGAPETAHYRTLPDQPTLPASVNDIGLRVAPSPVRIRALEPDLIIIGTGQKELARPLSRIAKVIYFKNFSDRYRTNGRKARERWLQMAAVFQKTVQAQATLQAMDQRMAELAGALNPDQTVVLLQATPQGQLRLFGDNSLPGHVLRTLGLTPGLIRPATHWGESPLTLDDLGALNTTPQVLLFAPQSQHAQWKNAIAKHDLSAHIQILPRLWPYGGALSLLQIAERISHALR</sequence>
<dbReference type="SUPFAM" id="SSF53807">
    <property type="entry name" value="Helical backbone' metal receptor"/>
    <property type="match status" value="1"/>
</dbReference>
<dbReference type="EMBL" id="AQQV01000003">
    <property type="protein sequence ID" value="ORE85889.1"/>
    <property type="molecule type" value="Genomic_DNA"/>
</dbReference>